<evidence type="ECO:0000256" key="2">
    <source>
        <dbReference type="ARBA" id="ARBA00009142"/>
    </source>
</evidence>
<dbReference type="Pfam" id="PF01925">
    <property type="entry name" value="TauE"/>
    <property type="match status" value="1"/>
</dbReference>
<keyword evidence="8" id="KW-1185">Reference proteome</keyword>
<gene>
    <name evidence="7" type="ORF">KIH27_05565</name>
</gene>
<evidence type="ECO:0000313" key="7">
    <source>
        <dbReference type="EMBL" id="MBS9533056.1"/>
    </source>
</evidence>
<dbReference type="PANTHER" id="PTHR43701">
    <property type="entry name" value="MEMBRANE TRANSPORTER PROTEIN MJ0441-RELATED"/>
    <property type="match status" value="1"/>
</dbReference>
<reference evidence="7 8" key="1">
    <citation type="submission" date="2021-05" db="EMBL/GenBank/DDBJ databases">
        <title>Mycobacterium acidophilum sp. nov., an extremely acid-tolerant member of the genus Mycobacterium.</title>
        <authorList>
            <person name="Xia J."/>
        </authorList>
    </citation>
    <scope>NUCLEOTIDE SEQUENCE [LARGE SCALE GENOMIC DNA]</scope>
    <source>
        <strain evidence="7 8">M1</strain>
    </source>
</reference>
<dbReference type="Proteomes" id="UP001519535">
    <property type="component" value="Unassembled WGS sequence"/>
</dbReference>
<feature type="transmembrane region" description="Helical" evidence="6">
    <location>
        <begin position="103"/>
        <end position="122"/>
    </location>
</feature>
<proteinExistence type="inferred from homology"/>
<evidence type="ECO:0000256" key="6">
    <source>
        <dbReference type="RuleBase" id="RU363041"/>
    </source>
</evidence>
<protein>
    <recommendedName>
        <fullName evidence="6">Probable membrane transporter protein</fullName>
    </recommendedName>
</protein>
<evidence type="ECO:0000256" key="1">
    <source>
        <dbReference type="ARBA" id="ARBA00004141"/>
    </source>
</evidence>
<accession>A0ABS5RFJ3</accession>
<feature type="transmembrane region" description="Helical" evidence="6">
    <location>
        <begin position="243"/>
        <end position="264"/>
    </location>
</feature>
<dbReference type="RefSeq" id="WP_214091932.1">
    <property type="nucleotide sequence ID" value="NZ_JAHCLR010000006.1"/>
</dbReference>
<feature type="transmembrane region" description="Helical" evidence="6">
    <location>
        <begin position="78"/>
        <end position="97"/>
    </location>
</feature>
<keyword evidence="6" id="KW-1003">Cell membrane</keyword>
<comment type="caution">
    <text evidence="7">The sequence shown here is derived from an EMBL/GenBank/DDBJ whole genome shotgun (WGS) entry which is preliminary data.</text>
</comment>
<name>A0ABS5RFJ3_9MYCO</name>
<feature type="transmembrane region" description="Helical" evidence="6">
    <location>
        <begin position="179"/>
        <end position="199"/>
    </location>
</feature>
<comment type="subcellular location">
    <subcellularLocation>
        <location evidence="6">Cell membrane</location>
        <topology evidence="6">Multi-pass membrane protein</topology>
    </subcellularLocation>
    <subcellularLocation>
        <location evidence="1">Membrane</location>
        <topology evidence="1">Multi-pass membrane protein</topology>
    </subcellularLocation>
</comment>
<feature type="transmembrane region" description="Helical" evidence="6">
    <location>
        <begin position="211"/>
        <end position="231"/>
    </location>
</feature>
<comment type="similarity">
    <text evidence="2 6">Belongs to the 4-toluene sulfonate uptake permease (TSUP) (TC 2.A.102) family.</text>
</comment>
<keyword evidence="3 6" id="KW-0812">Transmembrane</keyword>
<keyword evidence="4 6" id="KW-1133">Transmembrane helix</keyword>
<dbReference type="InterPro" id="IPR051598">
    <property type="entry name" value="TSUP/Inactive_protease-like"/>
</dbReference>
<dbReference type="InterPro" id="IPR002781">
    <property type="entry name" value="TM_pro_TauE-like"/>
</dbReference>
<dbReference type="EMBL" id="JAHCLR010000006">
    <property type="protein sequence ID" value="MBS9533056.1"/>
    <property type="molecule type" value="Genomic_DNA"/>
</dbReference>
<evidence type="ECO:0000313" key="8">
    <source>
        <dbReference type="Proteomes" id="UP001519535"/>
    </source>
</evidence>
<organism evidence="7 8">
    <name type="scientific">Mycolicibacter acidiphilus</name>
    <dbReference type="NCBI Taxonomy" id="2835306"/>
    <lineage>
        <taxon>Bacteria</taxon>
        <taxon>Bacillati</taxon>
        <taxon>Actinomycetota</taxon>
        <taxon>Actinomycetes</taxon>
        <taxon>Mycobacteriales</taxon>
        <taxon>Mycobacteriaceae</taxon>
        <taxon>Mycolicibacter</taxon>
    </lineage>
</organism>
<feature type="transmembrane region" description="Helical" evidence="6">
    <location>
        <begin position="143"/>
        <end position="167"/>
    </location>
</feature>
<evidence type="ECO:0000256" key="5">
    <source>
        <dbReference type="ARBA" id="ARBA00023136"/>
    </source>
</evidence>
<evidence type="ECO:0000256" key="3">
    <source>
        <dbReference type="ARBA" id="ARBA00022692"/>
    </source>
</evidence>
<evidence type="ECO:0000256" key="4">
    <source>
        <dbReference type="ARBA" id="ARBA00022989"/>
    </source>
</evidence>
<keyword evidence="5 6" id="KW-0472">Membrane</keyword>
<sequence length="265" mass="26260">MTTVAVLLVVGCLIGVTTVLFGFGGGFVTVPAVYAAVQATGGPDAMHTAVATSTAVMIVNASVATLSSVRHGGLRTEYLWPLVVFIGAGAVLGAAAADRAPELLLHVLFIAYLAGVIADGALRRGFVGGAEASRPLSPVESSVGGAGIGAVASFLGVGGSVLTVPLLRRRGVSMTQAAALANPLSIPVAVAGTAVYALATTTGSEPGQVGHVNLLAASALLGGSLPTIALTRRVASGRIPDRVHAIAYLVLLGVVLIAMIVALVI</sequence>
<dbReference type="PANTHER" id="PTHR43701:SF2">
    <property type="entry name" value="MEMBRANE TRANSPORTER PROTEIN YJNA-RELATED"/>
    <property type="match status" value="1"/>
</dbReference>